<evidence type="ECO:0000256" key="1">
    <source>
        <dbReference type="SAM" id="Phobius"/>
    </source>
</evidence>
<dbReference type="EMBL" id="QKKF02037264">
    <property type="protein sequence ID" value="RZF32321.1"/>
    <property type="molecule type" value="Genomic_DNA"/>
</dbReference>
<dbReference type="InterPro" id="IPR032675">
    <property type="entry name" value="LRR_dom_sf"/>
</dbReference>
<reference evidence="3 4" key="1">
    <citation type="journal article" date="2017" name="Gigascience">
        <title>Genome sequence of the small brown planthopper, Laodelphax striatellus.</title>
        <authorList>
            <person name="Zhu J."/>
            <person name="Jiang F."/>
            <person name="Wang X."/>
            <person name="Yang P."/>
            <person name="Bao Y."/>
            <person name="Zhao W."/>
            <person name="Wang W."/>
            <person name="Lu H."/>
            <person name="Wang Q."/>
            <person name="Cui N."/>
            <person name="Li J."/>
            <person name="Chen X."/>
            <person name="Luo L."/>
            <person name="Yu J."/>
            <person name="Kang L."/>
            <person name="Cui F."/>
        </authorList>
    </citation>
    <scope>NUCLEOTIDE SEQUENCE [LARGE SCALE GENOMIC DNA]</scope>
    <source>
        <strain evidence="3">Lst14</strain>
    </source>
</reference>
<keyword evidence="2" id="KW-0732">Signal</keyword>
<feature type="transmembrane region" description="Helical" evidence="1">
    <location>
        <begin position="406"/>
        <end position="427"/>
    </location>
</feature>
<keyword evidence="1" id="KW-1133">Transmembrane helix</keyword>
<dbReference type="Gene3D" id="3.80.10.10">
    <property type="entry name" value="Ribonuclease Inhibitor"/>
    <property type="match status" value="1"/>
</dbReference>
<dbReference type="Proteomes" id="UP000291343">
    <property type="component" value="Unassembled WGS sequence"/>
</dbReference>
<keyword evidence="1" id="KW-0812">Transmembrane</keyword>
<dbReference type="InParanoid" id="A0A482WGL6"/>
<dbReference type="AlphaFoldDB" id="A0A482WGL6"/>
<sequence>MQVSACWGLLALVVAALSAASVTSSSVCDVDACSCAGAGHVHCDCRRSDTKEVNLAAKPDDKTGKAEKNSSATYIPEIISVVRIEHCDMVRIGERAFAHAAALRQVNLTGIGQLQLAEQAFNWHHNIEIEEGQQAGLAVDISNTYLPLIPSYALKGTILTIRLYNVSVDTVQPFAFASLVDTERIDVVDSKVKNFEGQAFKKFSLQRLTFSGCDLPALPSRSFVDLEVRGELRFEQVHFDSIRTLAVKVRGTQQFTMMGCHVGRMEKESISLRTEGRVTIRNNVFNTVMADSLRGMTVEALNLSHDGKQDFNFLNNSVSFFEQGAFTFNTSEFTPKLGDITFLHPHCSCQNSDTLSHAILYTSADGLKRPPLDATSFIFCQESPARFVSVKQFNKSNCQEMFVKRYLLVIVFFLTVVVACSGTFYYICRSRVKRYIDVPNNSADGKVSFKAGTKLPIMVVPDGRTYRETELHVIDEQVEPIVEYIPPHGAKN</sequence>
<feature type="chain" id="PRO_5019779364" evidence="2">
    <location>
        <begin position="25"/>
        <end position="492"/>
    </location>
</feature>
<dbReference type="SUPFAM" id="SSF52058">
    <property type="entry name" value="L domain-like"/>
    <property type="match status" value="1"/>
</dbReference>
<comment type="caution">
    <text evidence="3">The sequence shown here is derived from an EMBL/GenBank/DDBJ whole genome shotgun (WGS) entry which is preliminary data.</text>
</comment>
<proteinExistence type="predicted"/>
<organism evidence="3 4">
    <name type="scientific">Laodelphax striatellus</name>
    <name type="common">Small brown planthopper</name>
    <name type="synonym">Delphax striatella</name>
    <dbReference type="NCBI Taxonomy" id="195883"/>
    <lineage>
        <taxon>Eukaryota</taxon>
        <taxon>Metazoa</taxon>
        <taxon>Ecdysozoa</taxon>
        <taxon>Arthropoda</taxon>
        <taxon>Hexapoda</taxon>
        <taxon>Insecta</taxon>
        <taxon>Pterygota</taxon>
        <taxon>Neoptera</taxon>
        <taxon>Paraneoptera</taxon>
        <taxon>Hemiptera</taxon>
        <taxon>Auchenorrhyncha</taxon>
        <taxon>Fulgoroidea</taxon>
        <taxon>Delphacidae</taxon>
        <taxon>Criomorphinae</taxon>
        <taxon>Laodelphax</taxon>
    </lineage>
</organism>
<accession>A0A482WGL6</accession>
<gene>
    <name evidence="3" type="ORF">LSTR_LSTR001785</name>
</gene>
<evidence type="ECO:0000313" key="4">
    <source>
        <dbReference type="Proteomes" id="UP000291343"/>
    </source>
</evidence>
<feature type="signal peptide" evidence="2">
    <location>
        <begin position="1"/>
        <end position="24"/>
    </location>
</feature>
<evidence type="ECO:0000313" key="3">
    <source>
        <dbReference type="EMBL" id="RZF32321.1"/>
    </source>
</evidence>
<evidence type="ECO:0000256" key="2">
    <source>
        <dbReference type="SAM" id="SignalP"/>
    </source>
</evidence>
<keyword evidence="4" id="KW-1185">Reference proteome</keyword>
<protein>
    <submittedName>
        <fullName evidence="3">Uncharacterized protein</fullName>
    </submittedName>
</protein>
<keyword evidence="1" id="KW-0472">Membrane</keyword>
<name>A0A482WGL6_LAOST</name>
<dbReference type="OrthoDB" id="6360013at2759"/>
<dbReference type="STRING" id="195883.A0A482WGL6"/>